<dbReference type="SUPFAM" id="SSF82771">
    <property type="entry name" value="GIY-YIG endonuclease"/>
    <property type="match status" value="1"/>
</dbReference>
<accession>A0A151JC56</accession>
<gene>
    <name evidence="2" type="ORF">ALC57_04991</name>
</gene>
<proteinExistence type="predicted"/>
<dbReference type="PANTHER" id="PTHR21301:SF10">
    <property type="entry name" value="REVERSE TRANSCRIPTASE DOMAIN-CONTAINING PROTEIN"/>
    <property type="match status" value="1"/>
</dbReference>
<feature type="non-terminal residue" evidence="2">
    <location>
        <position position="1"/>
    </location>
</feature>
<dbReference type="PANTHER" id="PTHR21301">
    <property type="entry name" value="REVERSE TRANSCRIPTASE"/>
    <property type="match status" value="1"/>
</dbReference>
<dbReference type="InterPro" id="IPR058912">
    <property type="entry name" value="HTH_animal"/>
</dbReference>
<keyword evidence="3" id="KW-1185">Reference proteome</keyword>
<evidence type="ECO:0000313" key="3">
    <source>
        <dbReference type="Proteomes" id="UP000078492"/>
    </source>
</evidence>
<organism evidence="2 3">
    <name type="scientific">Trachymyrmex cornetzi</name>
    <dbReference type="NCBI Taxonomy" id="471704"/>
    <lineage>
        <taxon>Eukaryota</taxon>
        <taxon>Metazoa</taxon>
        <taxon>Ecdysozoa</taxon>
        <taxon>Arthropoda</taxon>
        <taxon>Hexapoda</taxon>
        <taxon>Insecta</taxon>
        <taxon>Pterygota</taxon>
        <taxon>Neoptera</taxon>
        <taxon>Endopterygota</taxon>
        <taxon>Hymenoptera</taxon>
        <taxon>Apocrita</taxon>
        <taxon>Aculeata</taxon>
        <taxon>Formicoidea</taxon>
        <taxon>Formicidae</taxon>
        <taxon>Myrmicinae</taxon>
        <taxon>Trachymyrmex</taxon>
    </lineage>
</organism>
<dbReference type="Gene3D" id="3.40.1440.10">
    <property type="entry name" value="GIY-YIG endonuclease"/>
    <property type="match status" value="1"/>
</dbReference>
<name>A0A151JC56_9HYME</name>
<dbReference type="EMBL" id="KQ979108">
    <property type="protein sequence ID" value="KYN22608.1"/>
    <property type="molecule type" value="Genomic_DNA"/>
</dbReference>
<feature type="domain" description="GIY-YIG" evidence="1">
    <location>
        <begin position="216"/>
        <end position="298"/>
    </location>
</feature>
<dbReference type="Pfam" id="PF26215">
    <property type="entry name" value="HTH_animal"/>
    <property type="match status" value="1"/>
</dbReference>
<evidence type="ECO:0000313" key="2">
    <source>
        <dbReference type="EMBL" id="KYN22608.1"/>
    </source>
</evidence>
<evidence type="ECO:0000259" key="1">
    <source>
        <dbReference type="PROSITE" id="PS50164"/>
    </source>
</evidence>
<dbReference type="AlphaFoldDB" id="A0A151JC56"/>
<sequence>FSRTFRTQSDAWNSFTKINNKNVRCDICAPHGNLVETLKIFNSIHVRLQFTCEVGTGNRISFLNTTIIIDNNRIIFDVFHKSTYSGRFLSFYSNHPTCHKKSTLISCIDKILLLSHPSFQQGNLVNAINTFLDNCYPLSFIFTNITQRINFYIHNKNKTGNILVKDKYFTIPYVKSISESFLPISSMFHCKLAFTIPNTLKGLIRKGKDKLELMSNQNVVYKISCENCEASYVGQTKRRLSTRVNEHKSDIRKNTSSPSVISDHRIKFDHNFKWDEVKVLDSESTYNKRLVSEMIHIKRQKQGINKMKDIEALPESYSSIIRALSPS</sequence>
<dbReference type="InterPro" id="IPR035901">
    <property type="entry name" value="GIY-YIG_endonuc_sf"/>
</dbReference>
<reference evidence="2 3" key="1">
    <citation type="submission" date="2015-09" db="EMBL/GenBank/DDBJ databases">
        <title>Trachymyrmex cornetzi WGS genome.</title>
        <authorList>
            <person name="Nygaard S."/>
            <person name="Hu H."/>
            <person name="Boomsma J."/>
            <person name="Zhang G."/>
        </authorList>
    </citation>
    <scope>NUCLEOTIDE SEQUENCE [LARGE SCALE GENOMIC DNA]</scope>
    <source>
        <strain evidence="2">Tcor2-1</strain>
        <tissue evidence="2">Whole body</tissue>
    </source>
</reference>
<protein>
    <recommendedName>
        <fullName evidence="1">GIY-YIG domain-containing protein</fullName>
    </recommendedName>
</protein>
<dbReference type="PROSITE" id="PS50164">
    <property type="entry name" value="GIY_YIG"/>
    <property type="match status" value="1"/>
</dbReference>
<dbReference type="Proteomes" id="UP000078492">
    <property type="component" value="Unassembled WGS sequence"/>
</dbReference>
<dbReference type="InterPro" id="IPR000305">
    <property type="entry name" value="GIY-YIG_endonuc"/>
</dbReference>
<dbReference type="CDD" id="cd10442">
    <property type="entry name" value="GIY-YIG_PLEs"/>
    <property type="match status" value="1"/>
</dbReference>